<dbReference type="PANTHER" id="PTHR22872:SF2">
    <property type="entry name" value="INHIBITOR OF BRUTON TYROSINE KINASE"/>
    <property type="match status" value="1"/>
</dbReference>
<dbReference type="PROSITE" id="PS50012">
    <property type="entry name" value="RCC1_3"/>
    <property type="match status" value="3"/>
</dbReference>
<dbReference type="Gene3D" id="2.130.10.30">
    <property type="entry name" value="Regulator of chromosome condensation 1/beta-lactamase-inhibitor protein II"/>
    <property type="match status" value="1"/>
</dbReference>
<feature type="repeat" description="RCC1" evidence="2">
    <location>
        <begin position="328"/>
        <end position="381"/>
    </location>
</feature>
<feature type="region of interest" description="Disordered" evidence="3">
    <location>
        <begin position="1471"/>
        <end position="1504"/>
    </location>
</feature>
<keyword evidence="1" id="KW-0677">Repeat</keyword>
<dbReference type="SUPFAM" id="SSF50985">
    <property type="entry name" value="RCC1/BLIP-II"/>
    <property type="match status" value="1"/>
</dbReference>
<organism evidence="5 6">
    <name type="scientific">Erysiphe pulchra</name>
    <dbReference type="NCBI Taxonomy" id="225359"/>
    <lineage>
        <taxon>Eukaryota</taxon>
        <taxon>Fungi</taxon>
        <taxon>Dikarya</taxon>
        <taxon>Ascomycota</taxon>
        <taxon>Pezizomycotina</taxon>
        <taxon>Leotiomycetes</taxon>
        <taxon>Erysiphales</taxon>
        <taxon>Erysiphaceae</taxon>
        <taxon>Erysiphe</taxon>
    </lineage>
</organism>
<dbReference type="InterPro" id="IPR009091">
    <property type="entry name" value="RCC1/BLIP-II"/>
</dbReference>
<sequence length="1504" mass="170378">MSHLLWEYYYNEELDKFRGLLFNNLQDVSQSYFTRRMSINIHRSHGVNTSNLKLSAKQRRISGQNEIPSGAKESQYIIGRAEVNSRDSSGLTILHRAVSSTSKTMNGIAMSLLDHPAIDLYAQDKENGWTSLHRALYFGNATIVRAIIQKELDCGDIRSASVSRKGVCSIFEIKDFEGNRPLDLYNLTIPKKLLKESKILDQDFESDESEEDIKNEISFLPSETTHQLSIDGDEVLAWGSNRNHGLGFRDQDDRHFPEKITLKRPNNLLFRFYREYLETLDDDRFKMNASFPKSVEDLPTLILNRPIIIQDVVLSKLHSAILTTDPESNLYMCGFGPGGRLGTGDQDTRFSYVPIYGGALSGLKVSKVALGQNHTLALVSDGSIISWGSNLHSQLGYSIPRSLKDEDPVSLSPRVISGPLKREKIEGIAASRIHSVAYSSNHLFTWGENEGQLGLVDSESRILKHQSEPRKVAASLFKVPIISVSAIDNATIVLLSTHVVFVFANYGYKIVKFPLSEDLSPFNMKASSHSRCYDPKSNHISSITAGGNTIGAVTIRGDLFILNVRTNSANITSNSTSPPKIKDALSPPERVWSLRKGHWDGIKSVGITENGCVIICTQAGVVWRRVKRLKARESYKNDLSSSRKDFKFERIPRLTRIVAVRSSVHGVYVAIQKNSEITGSSIPVSNQSLWADINPLLIIGSNKASESVKIYNTKDDLTTSTLELPKFLIENTSISELEACITKHLLYKFRSESFDVEVGNSTSNIKIPVHSFVLGRSSILLNALADFQNFPTKVISNEIFSMKYVNFEEKNPRISLTFEKMSFLTLLNLIIYMYSDILIDMWDLIHNSRSITQRFQQVRAELIEHACHLRLDEICVAMRSVSLPKKKLSFDMYFATLDPRFFDNGDTIIELKDSEMNAHSVILCRRCPFFEGLFNGRAAGRWLLNRRQENSKHIRVNLKHIHSSIFRFVLRHIYSDVGMELFSDIVCADIDEFCYLLLDVMAVADELMLDRLSQVCQKILGSFVNDRNICNLLNVIAPCSVPNFREFALKYICLNLESMLENHLINDLEENLLEELGEIIRQNQMICLPIIKSGKTEFDFFEKFPELMEEIREERIRRLRNLTFIAQLRDNSFMSSFNKSFTSCSEVIHGSQNKNIPIDNHKRTEESPSSSNTTLKFSPSNKNSTNYSDHNVTPVKSLESLESGAQSGDISDDIPRLNKNISKLDSFDELSTKKCLENSSTSAKGWSSTRPTSLKTDMREIMAQAESSHSSISSVTPLSRKLKDEINTKLSQPKLSQKERKKKQFQQATNKIQLSEPSRNDKPPNQITTPWRTPVRGPSISIGDFTDKPLSKFESFQNDQSSSLTRAKPAKLPESHSPSETRNKSRYIKKNPKQASQTGSEGVFVHSKRYIVSVKNAEPALTLPMADIIGQQEREQEIIKEAMSRRSLREIQEEQAFQEWWDKESRRIQMAEAEENEKAAKNSNRGGKHKAVADRASHRRRKYQ</sequence>
<dbReference type="InterPro" id="IPR002110">
    <property type="entry name" value="Ankyrin_rpt"/>
</dbReference>
<dbReference type="Pfam" id="PF12796">
    <property type="entry name" value="Ank_2"/>
    <property type="match status" value="1"/>
</dbReference>
<dbReference type="SMART" id="SM00248">
    <property type="entry name" value="ANK"/>
    <property type="match status" value="2"/>
</dbReference>
<name>A0A2S4PTX2_9PEZI</name>
<evidence type="ECO:0000313" key="5">
    <source>
        <dbReference type="EMBL" id="POS85482.1"/>
    </source>
</evidence>
<feature type="compositionally biased region" description="Polar residues" evidence="3">
    <location>
        <begin position="1167"/>
        <end position="1191"/>
    </location>
</feature>
<dbReference type="PROSITE" id="PS50097">
    <property type="entry name" value="BTB"/>
    <property type="match status" value="1"/>
</dbReference>
<feature type="compositionally biased region" description="Polar residues" evidence="3">
    <location>
        <begin position="1305"/>
        <end position="1331"/>
    </location>
</feature>
<feature type="compositionally biased region" description="Basic and acidic residues" evidence="3">
    <location>
        <begin position="1371"/>
        <end position="1383"/>
    </location>
</feature>
<dbReference type="InterPro" id="IPR011333">
    <property type="entry name" value="SKP1/BTB/POZ_sf"/>
</dbReference>
<evidence type="ECO:0000256" key="1">
    <source>
        <dbReference type="ARBA" id="ARBA00022737"/>
    </source>
</evidence>
<evidence type="ECO:0000259" key="4">
    <source>
        <dbReference type="PROSITE" id="PS50097"/>
    </source>
</evidence>
<dbReference type="Gene3D" id="1.25.40.20">
    <property type="entry name" value="Ankyrin repeat-containing domain"/>
    <property type="match status" value="1"/>
</dbReference>
<gene>
    <name evidence="5" type="ORF">EPUL_002090</name>
</gene>
<keyword evidence="6" id="KW-1185">Reference proteome</keyword>
<dbReference type="Gene3D" id="3.30.710.10">
    <property type="entry name" value="Potassium Channel Kv1.1, Chain A"/>
    <property type="match status" value="1"/>
</dbReference>
<dbReference type="PANTHER" id="PTHR22872">
    <property type="entry name" value="BTK-BINDING PROTEIN-RELATED"/>
    <property type="match status" value="1"/>
</dbReference>
<dbReference type="InterPro" id="IPR051625">
    <property type="entry name" value="Signaling_Regulatory_Domain"/>
</dbReference>
<dbReference type="InterPro" id="IPR000408">
    <property type="entry name" value="Reg_chr_condens"/>
</dbReference>
<feature type="domain" description="BTB" evidence="4">
    <location>
        <begin position="905"/>
        <end position="976"/>
    </location>
</feature>
<comment type="caution">
    <text evidence="5">The sequence shown here is derived from an EMBL/GenBank/DDBJ whole genome shotgun (WGS) entry which is preliminary data.</text>
</comment>
<dbReference type="InterPro" id="IPR036770">
    <property type="entry name" value="Ankyrin_rpt-contain_sf"/>
</dbReference>
<dbReference type="Proteomes" id="UP000237438">
    <property type="component" value="Unassembled WGS sequence"/>
</dbReference>
<evidence type="ECO:0000256" key="3">
    <source>
        <dbReference type="SAM" id="MobiDB-lite"/>
    </source>
</evidence>
<dbReference type="EMBL" id="PEDP01000589">
    <property type="protein sequence ID" value="POS85482.1"/>
    <property type="molecule type" value="Genomic_DNA"/>
</dbReference>
<dbReference type="SUPFAM" id="SSF54695">
    <property type="entry name" value="POZ domain"/>
    <property type="match status" value="1"/>
</dbReference>
<feature type="non-terminal residue" evidence="5">
    <location>
        <position position="1504"/>
    </location>
</feature>
<feature type="repeat" description="RCC1" evidence="2">
    <location>
        <begin position="441"/>
        <end position="497"/>
    </location>
</feature>
<feature type="repeat" description="RCC1" evidence="2">
    <location>
        <begin position="382"/>
        <end position="441"/>
    </location>
</feature>
<evidence type="ECO:0000313" key="6">
    <source>
        <dbReference type="Proteomes" id="UP000237438"/>
    </source>
</evidence>
<feature type="region of interest" description="Disordered" evidence="3">
    <location>
        <begin position="1286"/>
        <end position="1401"/>
    </location>
</feature>
<dbReference type="Pfam" id="PF13540">
    <property type="entry name" value="RCC1_2"/>
    <property type="match status" value="1"/>
</dbReference>
<feature type="compositionally biased region" description="Polar residues" evidence="3">
    <location>
        <begin position="1354"/>
        <end position="1365"/>
    </location>
</feature>
<feature type="region of interest" description="Disordered" evidence="3">
    <location>
        <begin position="1152"/>
        <end position="1192"/>
    </location>
</feature>
<dbReference type="STRING" id="225359.A0A2S4PTX2"/>
<protein>
    <recommendedName>
        <fullName evidence="4">BTB domain-containing protein</fullName>
    </recommendedName>
</protein>
<reference evidence="5 6" key="1">
    <citation type="submission" date="2017-10" db="EMBL/GenBank/DDBJ databases">
        <title>Development of genomic resources for the powdery mildew, Erysiphe pulchra.</title>
        <authorList>
            <person name="Wadl P.A."/>
            <person name="Mack B.M."/>
            <person name="Moore G."/>
            <person name="Beltz S.B."/>
        </authorList>
    </citation>
    <scope>NUCLEOTIDE SEQUENCE [LARGE SCALE GENOMIC DNA]</scope>
    <source>
        <strain evidence="5">Cflorida</strain>
    </source>
</reference>
<dbReference type="InterPro" id="IPR000210">
    <property type="entry name" value="BTB/POZ_dom"/>
</dbReference>
<accession>A0A2S4PTX2</accession>
<dbReference type="SMART" id="SM00225">
    <property type="entry name" value="BTB"/>
    <property type="match status" value="1"/>
</dbReference>
<dbReference type="SUPFAM" id="SSF48403">
    <property type="entry name" value="Ankyrin repeat"/>
    <property type="match status" value="1"/>
</dbReference>
<proteinExistence type="predicted"/>
<dbReference type="OrthoDB" id="1893551at2759"/>
<dbReference type="Pfam" id="PF00651">
    <property type="entry name" value="BTB"/>
    <property type="match status" value="1"/>
</dbReference>
<evidence type="ECO:0000256" key="2">
    <source>
        <dbReference type="PROSITE-ProRule" id="PRU00235"/>
    </source>
</evidence>